<organism evidence="4 5">
    <name type="scientific">Mycolicibacterium brisbanense</name>
    <dbReference type="NCBI Taxonomy" id="146020"/>
    <lineage>
        <taxon>Bacteria</taxon>
        <taxon>Bacillati</taxon>
        <taxon>Actinomycetota</taxon>
        <taxon>Actinomycetes</taxon>
        <taxon>Mycobacteriales</taxon>
        <taxon>Mycobacteriaceae</taxon>
        <taxon>Mycolicibacterium</taxon>
    </lineage>
</organism>
<dbReference type="GO" id="GO:0052572">
    <property type="term" value="P:response to host immune response"/>
    <property type="evidence" value="ECO:0007669"/>
    <property type="project" value="TreeGrafter"/>
</dbReference>
<dbReference type="InterPro" id="IPR038332">
    <property type="entry name" value="PPE_sf"/>
</dbReference>
<gene>
    <name evidence="4" type="ORF">RMCB_3109</name>
</gene>
<evidence type="ECO:0000256" key="1">
    <source>
        <dbReference type="ARBA" id="ARBA00010652"/>
    </source>
</evidence>
<reference evidence="5" key="1">
    <citation type="journal article" date="2016" name="Genome Announc.">
        <title>Draft Genome Sequences of Five Rapidly Growing Mycobacterium Species, M. thermoresistibile, M. fortuitum subsp. acetamidolyticum, M. canariasense, M. brisbanense, and M. novocastrense.</title>
        <authorList>
            <person name="Katahira K."/>
            <person name="Ogura Y."/>
            <person name="Gotoh Y."/>
            <person name="Hayashi T."/>
        </authorList>
    </citation>
    <scope>NUCLEOTIDE SEQUENCE [LARGE SCALE GENOMIC DNA]</scope>
    <source>
        <strain evidence="5">JCM15654</strain>
    </source>
</reference>
<accession>A0A124E004</accession>
<dbReference type="EMBL" id="BCSX01000024">
    <property type="protein sequence ID" value="GAS89013.1"/>
    <property type="molecule type" value="Genomic_DNA"/>
</dbReference>
<evidence type="ECO:0000259" key="3">
    <source>
        <dbReference type="Pfam" id="PF00823"/>
    </source>
</evidence>
<sequence>MVPVPPAPPTWHGMPPEVNTGRLMVGAGPAPMLQAAAGWEAMAVLLETQADELAAALANLTSVWSGAASERAVAATMPMVMWLRTTALQAQKRALQASAQASAYSVALATTPPIPEIEENHITNAVLNATNFFGVNTGAIAANETDYVVRMWNQAAGAMDAYQAETAVNLLFEPITPMTPIVMPGVGETTAAAALASTAPRAAEGALRNLVIEQVGATAMIESVGLITGRTAAQINQGEQRAVGAAQNAQNSAQQTQQSQQPAQQGLQQGMQMAMQMGSQAAQIPQQFAQMIQSPMQTLTQPLQQVTQMVSQFSSMGGGHDKGIQMGLLNAMPFSNHPLAGGSGPSSGAGLVRAASLPGLGGTAPRTSLLSGLLGTTEDVKIPAATGASSNATGGLAPVGAGGAGPMTGAAKEKKEGESTKQGLVAATPLTYDQSEDEDDDW</sequence>
<dbReference type="Proteomes" id="UP000069620">
    <property type="component" value="Unassembled WGS sequence"/>
</dbReference>
<proteinExistence type="inferred from homology"/>
<dbReference type="SUPFAM" id="SSF140459">
    <property type="entry name" value="PE/PPE dimer-like"/>
    <property type="match status" value="1"/>
</dbReference>
<dbReference type="InterPro" id="IPR000030">
    <property type="entry name" value="PPE_dom"/>
</dbReference>
<dbReference type="Pfam" id="PF00823">
    <property type="entry name" value="PPE"/>
    <property type="match status" value="1"/>
</dbReference>
<evidence type="ECO:0000256" key="2">
    <source>
        <dbReference type="SAM" id="MobiDB-lite"/>
    </source>
</evidence>
<dbReference type="PANTHER" id="PTHR46766:SF1">
    <property type="entry name" value="GLUTAMINE-RICH PROTEIN 2"/>
    <property type="match status" value="1"/>
</dbReference>
<comment type="similarity">
    <text evidence="1">Belongs to the mycobacterial PPE family.</text>
</comment>
<dbReference type="STRING" id="146020.RMCB_3109"/>
<feature type="compositionally biased region" description="Low complexity" evidence="2">
    <location>
        <begin position="386"/>
        <end position="399"/>
    </location>
</feature>
<evidence type="ECO:0000313" key="4">
    <source>
        <dbReference type="EMBL" id="GAS89013.1"/>
    </source>
</evidence>
<feature type="region of interest" description="Disordered" evidence="2">
    <location>
        <begin position="243"/>
        <end position="270"/>
    </location>
</feature>
<protein>
    <submittedName>
        <fullName evidence="4">PPE family protein</fullName>
    </submittedName>
</protein>
<dbReference type="PANTHER" id="PTHR46766">
    <property type="entry name" value="GLUTAMINE-RICH PROTEIN 2"/>
    <property type="match status" value="1"/>
</dbReference>
<dbReference type="AlphaFoldDB" id="A0A124E004"/>
<feature type="compositionally biased region" description="Low complexity" evidence="2">
    <location>
        <begin position="244"/>
        <end position="270"/>
    </location>
</feature>
<name>A0A124E004_9MYCO</name>
<comment type="caution">
    <text evidence="4">The sequence shown here is derived from an EMBL/GenBank/DDBJ whole genome shotgun (WGS) entry which is preliminary data.</text>
</comment>
<keyword evidence="5" id="KW-1185">Reference proteome</keyword>
<reference evidence="5" key="2">
    <citation type="submission" date="2016-02" db="EMBL/GenBank/DDBJ databases">
        <title>Draft genome sequence of five rapidly growing Mycobacterium species.</title>
        <authorList>
            <person name="Katahira K."/>
            <person name="Gotou Y."/>
            <person name="Iida K."/>
            <person name="Ogura Y."/>
            <person name="Hayashi T."/>
        </authorList>
    </citation>
    <scope>NUCLEOTIDE SEQUENCE [LARGE SCALE GENOMIC DNA]</scope>
    <source>
        <strain evidence="5">JCM15654</strain>
    </source>
</reference>
<evidence type="ECO:0000313" key="5">
    <source>
        <dbReference type="Proteomes" id="UP000069620"/>
    </source>
</evidence>
<dbReference type="Gene3D" id="1.20.1260.20">
    <property type="entry name" value="PPE superfamily"/>
    <property type="match status" value="1"/>
</dbReference>
<feature type="domain" description="PPE" evidence="3">
    <location>
        <begin position="11"/>
        <end position="167"/>
    </location>
</feature>
<feature type="region of interest" description="Disordered" evidence="2">
    <location>
        <begin position="386"/>
        <end position="442"/>
    </location>
</feature>